<name>A0A5A7S6G0_9NOCA</name>
<dbReference type="Proteomes" id="UP000322244">
    <property type="component" value="Unassembled WGS sequence"/>
</dbReference>
<feature type="transmembrane region" description="Helical" evidence="1">
    <location>
        <begin position="59"/>
        <end position="80"/>
    </location>
</feature>
<accession>A0A5A7S6G0</accession>
<protein>
    <submittedName>
        <fullName evidence="2">DUF1275 domain-containing protein</fullName>
    </submittedName>
</protein>
<evidence type="ECO:0000313" key="3">
    <source>
        <dbReference type="Proteomes" id="UP000322244"/>
    </source>
</evidence>
<feature type="transmembrane region" description="Helical" evidence="1">
    <location>
        <begin position="92"/>
        <end position="118"/>
    </location>
</feature>
<feature type="transmembrane region" description="Helical" evidence="1">
    <location>
        <begin position="179"/>
        <end position="197"/>
    </location>
</feature>
<keyword evidence="1" id="KW-0812">Transmembrane</keyword>
<dbReference type="EMBL" id="VLNY01000017">
    <property type="protein sequence ID" value="KAA0018520.1"/>
    <property type="molecule type" value="Genomic_DNA"/>
</dbReference>
<keyword evidence="1" id="KW-1133">Transmembrane helix</keyword>
<dbReference type="OrthoDB" id="4272751at2"/>
<dbReference type="Pfam" id="PF06912">
    <property type="entry name" value="DUF1275"/>
    <property type="match status" value="1"/>
</dbReference>
<dbReference type="InterPro" id="IPR010699">
    <property type="entry name" value="DUF1275"/>
</dbReference>
<comment type="caution">
    <text evidence="2">The sequence shown here is derived from an EMBL/GenBank/DDBJ whole genome shotgun (WGS) entry which is preliminary data.</text>
</comment>
<sequence>MAIESPLSRRWTVGALLTVTFVTGMVDAVSYLALGHVFVANMTGNVVLLGFSVNPASGLSAVASVGAVAGFVGGASLGGRMGKVLDHRPARWLSLAFAAESALIAVTAILGGVGAVAYTGDQRLLLIVVLAAACGLQNSTVRRMGEPDLTTTVLTMTLTGLGADHRWAGGTGSKPHRRLGSIGAMLGGAAFGAWLLTITTAGVLGLAAAVIAVVAAVFGLAPRRSGLVPRTQPIA</sequence>
<evidence type="ECO:0000256" key="1">
    <source>
        <dbReference type="SAM" id="Phobius"/>
    </source>
</evidence>
<gene>
    <name evidence="2" type="ORF">FOY51_23875</name>
</gene>
<dbReference type="AlphaFoldDB" id="A0A5A7S6G0"/>
<reference evidence="2 3" key="1">
    <citation type="submission" date="2019-07" db="EMBL/GenBank/DDBJ databases">
        <title>Rhodococcus cavernicolus sp. nov., isolated from a cave.</title>
        <authorList>
            <person name="Lee S.D."/>
        </authorList>
    </citation>
    <scope>NUCLEOTIDE SEQUENCE [LARGE SCALE GENOMIC DNA]</scope>
    <source>
        <strain evidence="2 3">C1-24</strain>
    </source>
</reference>
<feature type="transmembrane region" description="Helical" evidence="1">
    <location>
        <begin position="124"/>
        <end position="141"/>
    </location>
</feature>
<organism evidence="2 3">
    <name type="scientific">Antrihabitans cavernicola</name>
    <dbReference type="NCBI Taxonomy" id="2495913"/>
    <lineage>
        <taxon>Bacteria</taxon>
        <taxon>Bacillati</taxon>
        <taxon>Actinomycetota</taxon>
        <taxon>Actinomycetes</taxon>
        <taxon>Mycobacteriales</taxon>
        <taxon>Nocardiaceae</taxon>
        <taxon>Antrihabitans</taxon>
    </lineage>
</organism>
<dbReference type="PANTHER" id="PTHR37488">
    <property type="entry name" value="DUF1275 DOMAIN-CONTAINING PROTEIN"/>
    <property type="match status" value="1"/>
</dbReference>
<keyword evidence="3" id="KW-1185">Reference proteome</keyword>
<proteinExistence type="predicted"/>
<dbReference type="PANTHER" id="PTHR37488:SF2">
    <property type="entry name" value="DUF1275 DOMAIN-CONTAINING PROTEIN"/>
    <property type="match status" value="1"/>
</dbReference>
<feature type="transmembrane region" description="Helical" evidence="1">
    <location>
        <begin position="12"/>
        <end position="39"/>
    </location>
</feature>
<keyword evidence="1" id="KW-0472">Membrane</keyword>
<dbReference type="RefSeq" id="WP_149432781.1">
    <property type="nucleotide sequence ID" value="NZ_VLNY01000017.1"/>
</dbReference>
<feature type="transmembrane region" description="Helical" evidence="1">
    <location>
        <begin position="203"/>
        <end position="221"/>
    </location>
</feature>
<evidence type="ECO:0000313" key="2">
    <source>
        <dbReference type="EMBL" id="KAA0018520.1"/>
    </source>
</evidence>